<reference evidence="3" key="2">
    <citation type="submission" date="2023-11" db="UniProtKB">
        <authorList>
            <consortium name="WormBaseParasite"/>
        </authorList>
    </citation>
    <scope>IDENTIFICATION</scope>
    <source>
        <strain evidence="3">Puerto Rican</strain>
    </source>
</reference>
<feature type="transmembrane region" description="Helical" evidence="1">
    <location>
        <begin position="292"/>
        <end position="314"/>
    </location>
</feature>
<accession>A0AA82N7Z3</accession>
<protein>
    <recommendedName>
        <fullName evidence="4">Egg protein CP391S-like protein</fullName>
    </recommendedName>
</protein>
<keyword evidence="1" id="KW-0812">Transmembrane</keyword>
<name>A0AA82N7Z3_SCHMA</name>
<sequence length="325" mass="37608">MRYNFSPSLWIIIYLIFIWPYKRFNCNDICKISDMRHYEKVIIENDSYRYSLHYNYSMRIQRNQSQPVPSDGFKNKISYIYYGTPQFSCNYYGSHVQQIQFSEDLDRDYVFALGRSHIGTINNYIEENEKSEAGVLNEKELLGVQKNFSIKINGSDVTATMTSLIHPNGKISFYYDNIPKEIEESQLTSKINGIEKCGNGLTKHEISVPAKWIKSGTLVEFEAIGEICSQYNTSETCQNVTTSNMTCIWCEKGNACIESNDQNTHGLKVNDCRVENTSTGIMEENKPHKSYWYLYVVIPLAASLFLICIGYIIWRWLLRSKNSGK</sequence>
<evidence type="ECO:0000313" key="2">
    <source>
        <dbReference type="Proteomes" id="UP000008854"/>
    </source>
</evidence>
<dbReference type="WBParaSite" id="Smp_349250.1">
    <property type="protein sequence ID" value="Smp_349250.1"/>
    <property type="gene ID" value="Smp_349250"/>
</dbReference>
<keyword evidence="1" id="KW-1133">Transmembrane helix</keyword>
<reference evidence="2" key="1">
    <citation type="journal article" date="2012" name="PLoS Negl. Trop. Dis.">
        <title>A systematically improved high quality genome and transcriptome of the human blood fluke Schistosoma mansoni.</title>
        <authorList>
            <person name="Protasio A.V."/>
            <person name="Tsai I.J."/>
            <person name="Babbage A."/>
            <person name="Nichol S."/>
            <person name="Hunt M."/>
            <person name="Aslett M.A."/>
            <person name="De Silva N."/>
            <person name="Velarde G.S."/>
            <person name="Anderson T.J."/>
            <person name="Clark R.C."/>
            <person name="Davidson C."/>
            <person name="Dillon G.P."/>
            <person name="Holroyd N.E."/>
            <person name="LoVerde P.T."/>
            <person name="Lloyd C."/>
            <person name="McQuillan J."/>
            <person name="Oliveira G."/>
            <person name="Otto T.D."/>
            <person name="Parker-Manuel S.J."/>
            <person name="Quail M.A."/>
            <person name="Wilson R.A."/>
            <person name="Zerlotini A."/>
            <person name="Dunne D.W."/>
            <person name="Berriman M."/>
        </authorList>
    </citation>
    <scope>NUCLEOTIDE SEQUENCE [LARGE SCALE GENOMIC DNA]</scope>
    <source>
        <strain evidence="2">Puerto Rican</strain>
    </source>
</reference>
<keyword evidence="2" id="KW-1185">Reference proteome</keyword>
<organism evidence="2 3">
    <name type="scientific">Schistosoma mansoni</name>
    <name type="common">Blood fluke</name>
    <dbReference type="NCBI Taxonomy" id="6183"/>
    <lineage>
        <taxon>Eukaryota</taxon>
        <taxon>Metazoa</taxon>
        <taxon>Spiralia</taxon>
        <taxon>Lophotrochozoa</taxon>
        <taxon>Platyhelminthes</taxon>
        <taxon>Trematoda</taxon>
        <taxon>Digenea</taxon>
        <taxon>Strigeidida</taxon>
        <taxon>Schistosomatoidea</taxon>
        <taxon>Schistosomatidae</taxon>
        <taxon>Schistosoma</taxon>
    </lineage>
</organism>
<proteinExistence type="predicted"/>
<evidence type="ECO:0000313" key="3">
    <source>
        <dbReference type="WBParaSite" id="Smp_349250.1"/>
    </source>
</evidence>
<dbReference type="Proteomes" id="UP000008854">
    <property type="component" value="Unassembled WGS sequence"/>
</dbReference>
<dbReference type="AlphaFoldDB" id="A0AA82N7Z3"/>
<evidence type="ECO:0008006" key="4">
    <source>
        <dbReference type="Google" id="ProtNLM"/>
    </source>
</evidence>
<feature type="transmembrane region" description="Helical" evidence="1">
    <location>
        <begin position="5"/>
        <end position="21"/>
    </location>
</feature>
<evidence type="ECO:0000256" key="1">
    <source>
        <dbReference type="SAM" id="Phobius"/>
    </source>
</evidence>
<keyword evidence="1" id="KW-0472">Membrane</keyword>